<comment type="caution">
    <text evidence="1">The sequence shown here is derived from an EMBL/GenBank/DDBJ whole genome shotgun (WGS) entry which is preliminary data.</text>
</comment>
<proteinExistence type="predicted"/>
<dbReference type="Proteomes" id="UP001443914">
    <property type="component" value="Unassembled WGS sequence"/>
</dbReference>
<accession>A0AAW1HKH8</accession>
<sequence length="269" mass="30003">MATLSNEIASLSVSMQKLNAVVSNLVLARSLQGTFDMSKLPRNCLTALKLDHLVPVEQQVLNEIPAPNPPMSANDLCQNKDGAPISDTHHVFDKMSVPDLILDMAQAAKIAQTSAAIIYDEDRRNDVNELQASIEVDVVKENVGNINMYEKLLPRLNLRNETGLFSKYYARQWLLVVYHSSDQTPRHNDELHDLNLRFGYSNLQVYTSVGYDRVLASVSIYGPGNIGDDRVVATPKHIPNTLYYNMSTWLQSLSVTYAPDSFSILVGHV</sequence>
<gene>
    <name evidence="1" type="ORF">RND81_11G108800</name>
</gene>
<organism evidence="1 2">
    <name type="scientific">Saponaria officinalis</name>
    <name type="common">Common soapwort</name>
    <name type="synonym">Lychnis saponaria</name>
    <dbReference type="NCBI Taxonomy" id="3572"/>
    <lineage>
        <taxon>Eukaryota</taxon>
        <taxon>Viridiplantae</taxon>
        <taxon>Streptophyta</taxon>
        <taxon>Embryophyta</taxon>
        <taxon>Tracheophyta</taxon>
        <taxon>Spermatophyta</taxon>
        <taxon>Magnoliopsida</taxon>
        <taxon>eudicotyledons</taxon>
        <taxon>Gunneridae</taxon>
        <taxon>Pentapetalae</taxon>
        <taxon>Caryophyllales</taxon>
        <taxon>Caryophyllaceae</taxon>
        <taxon>Caryophylleae</taxon>
        <taxon>Saponaria</taxon>
    </lineage>
</organism>
<dbReference type="EMBL" id="JBDFQZ010000011">
    <property type="protein sequence ID" value="KAK9676902.1"/>
    <property type="molecule type" value="Genomic_DNA"/>
</dbReference>
<dbReference type="AlphaFoldDB" id="A0AAW1HKH8"/>
<evidence type="ECO:0000313" key="1">
    <source>
        <dbReference type="EMBL" id="KAK9676902.1"/>
    </source>
</evidence>
<protein>
    <submittedName>
        <fullName evidence="1">Uncharacterized protein</fullName>
    </submittedName>
</protein>
<keyword evidence="2" id="KW-1185">Reference proteome</keyword>
<evidence type="ECO:0000313" key="2">
    <source>
        <dbReference type="Proteomes" id="UP001443914"/>
    </source>
</evidence>
<name>A0AAW1HKH8_SAPOF</name>
<reference evidence="1" key="1">
    <citation type="submission" date="2024-03" db="EMBL/GenBank/DDBJ databases">
        <title>WGS assembly of Saponaria officinalis var. Norfolk2.</title>
        <authorList>
            <person name="Jenkins J."/>
            <person name="Shu S."/>
            <person name="Grimwood J."/>
            <person name="Barry K."/>
            <person name="Goodstein D."/>
            <person name="Schmutz J."/>
            <person name="Leebens-Mack J."/>
            <person name="Osbourn A."/>
        </authorList>
    </citation>
    <scope>NUCLEOTIDE SEQUENCE [LARGE SCALE GENOMIC DNA]</scope>
    <source>
        <strain evidence="1">JIC</strain>
    </source>
</reference>